<evidence type="ECO:0000256" key="5">
    <source>
        <dbReference type="PROSITE-ProRule" id="PRU01330"/>
    </source>
</evidence>
<dbReference type="InterPro" id="IPR008147">
    <property type="entry name" value="Gln_synt_N"/>
</dbReference>
<proteinExistence type="inferred from homology"/>
<dbReference type="InterPro" id="IPR008146">
    <property type="entry name" value="Gln_synth_cat_dom"/>
</dbReference>
<keyword evidence="10" id="KW-1185">Reference proteome</keyword>
<dbReference type="Proteomes" id="UP001501490">
    <property type="component" value="Unassembled WGS sequence"/>
</dbReference>
<dbReference type="SUPFAM" id="SSF55931">
    <property type="entry name" value="Glutamine synthetase/guanido kinase"/>
    <property type="match status" value="1"/>
</dbReference>
<keyword evidence="3" id="KW-0547">Nucleotide-binding</keyword>
<evidence type="ECO:0000256" key="3">
    <source>
        <dbReference type="ARBA" id="ARBA00022741"/>
    </source>
</evidence>
<dbReference type="Gene3D" id="3.30.590.10">
    <property type="entry name" value="Glutamine synthetase/guanido kinase, catalytic domain"/>
    <property type="match status" value="1"/>
</dbReference>
<dbReference type="InterPro" id="IPR036651">
    <property type="entry name" value="Gln_synt_N_sf"/>
</dbReference>
<keyword evidence="2" id="KW-0436">Ligase</keyword>
<dbReference type="Pfam" id="PF00120">
    <property type="entry name" value="Gln-synt_C"/>
    <property type="match status" value="1"/>
</dbReference>
<evidence type="ECO:0000256" key="4">
    <source>
        <dbReference type="ARBA" id="ARBA00022840"/>
    </source>
</evidence>
<reference evidence="10" key="1">
    <citation type="journal article" date="2019" name="Int. J. Syst. Evol. Microbiol.">
        <title>The Global Catalogue of Microorganisms (GCM) 10K type strain sequencing project: providing services to taxonomists for standard genome sequencing and annotation.</title>
        <authorList>
            <consortium name="The Broad Institute Genomics Platform"/>
            <consortium name="The Broad Institute Genome Sequencing Center for Infectious Disease"/>
            <person name="Wu L."/>
            <person name="Ma J."/>
        </authorList>
    </citation>
    <scope>NUCLEOTIDE SEQUENCE [LARGE SCALE GENOMIC DNA]</scope>
    <source>
        <strain evidence="10">JCM 16929</strain>
    </source>
</reference>
<protein>
    <submittedName>
        <fullName evidence="9">Gamma-glutamylpolyamine synthetase GlnA3</fullName>
    </submittedName>
</protein>
<dbReference type="EMBL" id="BAABAB010000013">
    <property type="protein sequence ID" value="GAA3616689.1"/>
    <property type="molecule type" value="Genomic_DNA"/>
</dbReference>
<dbReference type="PROSITE" id="PS51986">
    <property type="entry name" value="GS_BETA_GRASP"/>
    <property type="match status" value="1"/>
</dbReference>
<comment type="similarity">
    <text evidence="1 5 6">Belongs to the glutamine synthetase family.</text>
</comment>
<evidence type="ECO:0000256" key="1">
    <source>
        <dbReference type="ARBA" id="ARBA00009897"/>
    </source>
</evidence>
<dbReference type="Gene3D" id="3.10.20.70">
    <property type="entry name" value="Glutamine synthetase, N-terminal domain"/>
    <property type="match status" value="1"/>
</dbReference>
<evidence type="ECO:0000313" key="9">
    <source>
        <dbReference type="EMBL" id="GAA3616689.1"/>
    </source>
</evidence>
<dbReference type="InterPro" id="IPR014746">
    <property type="entry name" value="Gln_synth/guanido_kin_cat_dom"/>
</dbReference>
<feature type="domain" description="GS catalytic" evidence="8">
    <location>
        <begin position="147"/>
        <end position="488"/>
    </location>
</feature>
<evidence type="ECO:0000256" key="2">
    <source>
        <dbReference type="ARBA" id="ARBA00022598"/>
    </source>
</evidence>
<dbReference type="PANTHER" id="PTHR43785:SF12">
    <property type="entry name" value="TYPE-1 GLUTAMINE SYNTHETASE 2"/>
    <property type="match status" value="1"/>
</dbReference>
<evidence type="ECO:0000259" key="8">
    <source>
        <dbReference type="PROSITE" id="PS51987"/>
    </source>
</evidence>
<gene>
    <name evidence="9" type="primary">glnA3</name>
    <name evidence="9" type="ORF">GCM10022236_18530</name>
</gene>
<evidence type="ECO:0000313" key="10">
    <source>
        <dbReference type="Proteomes" id="UP001501490"/>
    </source>
</evidence>
<dbReference type="SMART" id="SM01230">
    <property type="entry name" value="Gln-synt_C"/>
    <property type="match status" value="1"/>
</dbReference>
<sequence>MVDQLHGSSGGVLAVHSVRVHSVWLVDIAERETRSAQARAIVPDLERRGVSLVATTFVDNAGIARMKSVPIRRLPHLAAWGAGFSPSFDYFRFDDWLAAPATGEGPVGDLRILPDLHRVVPLVAQPGWAWTPGDRLDQGGEPHPGCSRAALRRAVDALAAGQLEVRAAIELEWVIGRDSDDLVPGVTGPAYGLARLAGASDYAREVVDALLAQKVEVEQFHPEYAAGQFELSVAAESPVDAADTSVLVRATIRAVGLRHGFRTSFSPKVAADGVGNGGHVHLSLWREDRNLMSGGAPGGGSEAGTSMAAEGARFTAGILNRLPALLTLGAPSVASYLRLIPSHWAGAYACWGPENREAALRTIAGSTGSGDWSANLEVKCVDLTANPYLLLAGLLAAGSAGLADGAVLPPPVVVDPAALPPEELEHRGIRRLPASLGESVQAFAVDEVLRTALGPSLADAVVAVRSSEIERFAGATPAEIAAATRWVH</sequence>
<dbReference type="PROSITE" id="PS51987">
    <property type="entry name" value="GS_CATALYTIC"/>
    <property type="match status" value="1"/>
</dbReference>
<evidence type="ECO:0000256" key="6">
    <source>
        <dbReference type="RuleBase" id="RU000384"/>
    </source>
</evidence>
<name>A0ABP6ZVZ9_9ACTN</name>
<organism evidence="9 10">
    <name type="scientific">Microlunatus ginsengisoli</name>
    <dbReference type="NCBI Taxonomy" id="363863"/>
    <lineage>
        <taxon>Bacteria</taxon>
        <taxon>Bacillati</taxon>
        <taxon>Actinomycetota</taxon>
        <taxon>Actinomycetes</taxon>
        <taxon>Propionibacteriales</taxon>
        <taxon>Propionibacteriaceae</taxon>
        <taxon>Microlunatus</taxon>
    </lineage>
</organism>
<accession>A0ABP6ZVZ9</accession>
<dbReference type="PANTHER" id="PTHR43785">
    <property type="entry name" value="GAMMA-GLUTAMYLPUTRESCINE SYNTHETASE"/>
    <property type="match status" value="1"/>
</dbReference>
<comment type="caution">
    <text evidence="9">The sequence shown here is derived from an EMBL/GenBank/DDBJ whole genome shotgun (WGS) entry which is preliminary data.</text>
</comment>
<evidence type="ECO:0000259" key="7">
    <source>
        <dbReference type="PROSITE" id="PS51986"/>
    </source>
</evidence>
<keyword evidence="4" id="KW-0067">ATP-binding</keyword>
<feature type="domain" description="GS beta-grasp" evidence="7">
    <location>
        <begin position="43"/>
        <end position="140"/>
    </location>
</feature>